<dbReference type="GO" id="GO:0046872">
    <property type="term" value="F:metal ion binding"/>
    <property type="evidence" value="ECO:0007669"/>
    <property type="project" value="UniProtKB-KW"/>
</dbReference>
<feature type="active site" description="Charge relay system" evidence="6">
    <location>
        <position position="128"/>
    </location>
</feature>
<dbReference type="AlphaFoldDB" id="M0AG27"/>
<evidence type="ECO:0000256" key="2">
    <source>
        <dbReference type="ARBA" id="ARBA00022670"/>
    </source>
</evidence>
<dbReference type="PROSITE" id="PS00137">
    <property type="entry name" value="SUBTILASE_HIS"/>
    <property type="match status" value="1"/>
</dbReference>
<dbReference type="PANTHER" id="PTHR43806:SF11">
    <property type="entry name" value="CEREVISIN-RELATED"/>
    <property type="match status" value="1"/>
</dbReference>
<evidence type="ECO:0000313" key="10">
    <source>
        <dbReference type="EMBL" id="ELY96308.1"/>
    </source>
</evidence>
<dbReference type="InterPro" id="IPR023827">
    <property type="entry name" value="Peptidase_S8_Asp-AS"/>
</dbReference>
<comment type="caution">
    <text evidence="10">The sequence shown here is derived from an EMBL/GenBank/DDBJ whole genome shotgun (WGS) entry which is preliminary data.</text>
</comment>
<feature type="region of interest" description="Disordered" evidence="8">
    <location>
        <begin position="316"/>
        <end position="346"/>
    </location>
</feature>
<dbReference type="SUPFAM" id="SSF52743">
    <property type="entry name" value="Subtilisin-like"/>
    <property type="match status" value="1"/>
</dbReference>
<dbReference type="Pfam" id="PF00082">
    <property type="entry name" value="Peptidase_S8"/>
    <property type="match status" value="1"/>
</dbReference>
<dbReference type="InterPro" id="IPR022398">
    <property type="entry name" value="Peptidase_S8_His-AS"/>
</dbReference>
<dbReference type="PATRIC" id="fig|1230458.4.peg.244"/>
<dbReference type="InterPro" id="IPR015500">
    <property type="entry name" value="Peptidase_S8_subtilisin-rel"/>
</dbReference>
<dbReference type="PROSITE" id="PS00138">
    <property type="entry name" value="SUBTILASE_SER"/>
    <property type="match status" value="1"/>
</dbReference>
<organism evidence="10 11">
    <name type="scientific">Natrialba taiwanensis DSM 12281</name>
    <dbReference type="NCBI Taxonomy" id="1230458"/>
    <lineage>
        <taxon>Archaea</taxon>
        <taxon>Methanobacteriati</taxon>
        <taxon>Methanobacteriota</taxon>
        <taxon>Stenosarchaea group</taxon>
        <taxon>Halobacteria</taxon>
        <taxon>Halobacteriales</taxon>
        <taxon>Natrialbaceae</taxon>
        <taxon>Natrialba</taxon>
    </lineage>
</organism>
<keyword evidence="11" id="KW-1185">Reference proteome</keyword>
<keyword evidence="5 6" id="KW-0720">Serine protease</keyword>
<feature type="compositionally biased region" description="Basic and acidic residues" evidence="8">
    <location>
        <begin position="335"/>
        <end position="346"/>
    </location>
</feature>
<keyword evidence="3" id="KW-0479">Metal-binding</keyword>
<gene>
    <name evidence="10" type="ORF">C484_01300</name>
</gene>
<dbReference type="InterPro" id="IPR000209">
    <property type="entry name" value="Peptidase_S8/S53_dom"/>
</dbReference>
<evidence type="ECO:0000259" key="9">
    <source>
        <dbReference type="Pfam" id="PF00082"/>
    </source>
</evidence>
<name>M0AG27_9EURY</name>
<comment type="similarity">
    <text evidence="1 6 7">Belongs to the peptidase S8 family.</text>
</comment>
<dbReference type="PROSITE" id="PS00136">
    <property type="entry name" value="SUBTILASE_ASP"/>
    <property type="match status" value="1"/>
</dbReference>
<dbReference type="GO" id="GO:0006508">
    <property type="term" value="P:proteolysis"/>
    <property type="evidence" value="ECO:0007669"/>
    <property type="project" value="UniProtKB-KW"/>
</dbReference>
<evidence type="ECO:0000313" key="11">
    <source>
        <dbReference type="Proteomes" id="UP000011648"/>
    </source>
</evidence>
<feature type="domain" description="Peptidase S8/S53" evidence="9">
    <location>
        <begin position="83"/>
        <end position="323"/>
    </location>
</feature>
<evidence type="ECO:0000256" key="1">
    <source>
        <dbReference type="ARBA" id="ARBA00011073"/>
    </source>
</evidence>
<sequence length="346" mass="36158">MEVHHEFEALDITTVEVAKSNLDALDDHEDIRFVEANAAQSIDLPDIDPDHQLPEELEVEQWNRWGIERVGALAAHELGETGCGVHVGVIDTGIDPTHEDLHANIGEGVAFVETTVESSEEWADDFGHGTHVSGTIAALDNDIGVVGVSPSATLHPVKVLDNQGTGTDADIAAGIEYAARQGYDVANISVTEQETSQTQTEAVRFAHKEGLLLVAATGNEGLPKVDYPAAHKEVIGVGAIAQDDSLASFSNTGSEVNLAAPGTAVLSTIPGSQYGVMEGTSMATPHVTGSAALLAAHGLAIDEIRELLTTSAEDVSLAPDQQGSGLVNASTATEELERLEGKALAK</sequence>
<dbReference type="GO" id="GO:0004252">
    <property type="term" value="F:serine-type endopeptidase activity"/>
    <property type="evidence" value="ECO:0007669"/>
    <property type="project" value="UniProtKB-UniRule"/>
</dbReference>
<evidence type="ECO:0000256" key="4">
    <source>
        <dbReference type="ARBA" id="ARBA00022801"/>
    </source>
</evidence>
<evidence type="ECO:0000256" key="6">
    <source>
        <dbReference type="PROSITE-ProRule" id="PRU01240"/>
    </source>
</evidence>
<proteinExistence type="inferred from homology"/>
<dbReference type="PANTHER" id="PTHR43806">
    <property type="entry name" value="PEPTIDASE S8"/>
    <property type="match status" value="1"/>
</dbReference>
<keyword evidence="4 6" id="KW-0378">Hydrolase</keyword>
<dbReference type="InterPro" id="IPR036852">
    <property type="entry name" value="Peptidase_S8/S53_dom_sf"/>
</dbReference>
<evidence type="ECO:0000256" key="3">
    <source>
        <dbReference type="ARBA" id="ARBA00022723"/>
    </source>
</evidence>
<dbReference type="EMBL" id="AOIL01000009">
    <property type="protein sequence ID" value="ELY96308.1"/>
    <property type="molecule type" value="Genomic_DNA"/>
</dbReference>
<dbReference type="STRING" id="1230458.C484_01300"/>
<evidence type="ECO:0000256" key="5">
    <source>
        <dbReference type="ARBA" id="ARBA00022825"/>
    </source>
</evidence>
<feature type="active site" description="Charge relay system" evidence="6">
    <location>
        <position position="281"/>
    </location>
</feature>
<keyword evidence="2 6" id="KW-0645">Protease</keyword>
<dbReference type="InterPro" id="IPR023828">
    <property type="entry name" value="Peptidase_S8_Ser-AS"/>
</dbReference>
<evidence type="ECO:0000256" key="7">
    <source>
        <dbReference type="RuleBase" id="RU003355"/>
    </source>
</evidence>
<dbReference type="InterPro" id="IPR034202">
    <property type="entry name" value="Subtilisin_Carlsberg-like"/>
</dbReference>
<evidence type="ECO:0000256" key="8">
    <source>
        <dbReference type="SAM" id="MobiDB-lite"/>
    </source>
</evidence>
<dbReference type="PRINTS" id="PR00723">
    <property type="entry name" value="SUBTILISIN"/>
</dbReference>
<protein>
    <submittedName>
        <fullName evidence="10">Peptidase S8 and S53 subtilisin kexin sedolisin</fullName>
    </submittedName>
</protein>
<dbReference type="CDD" id="cd07477">
    <property type="entry name" value="Peptidases_S8_Subtilisin_subset"/>
    <property type="match status" value="1"/>
</dbReference>
<dbReference type="PROSITE" id="PS51892">
    <property type="entry name" value="SUBTILASE"/>
    <property type="match status" value="1"/>
</dbReference>
<dbReference type="Gene3D" id="3.40.50.200">
    <property type="entry name" value="Peptidase S8/S53 domain"/>
    <property type="match status" value="1"/>
</dbReference>
<feature type="active site" description="Charge relay system" evidence="6">
    <location>
        <position position="91"/>
    </location>
</feature>
<accession>M0AG27</accession>
<dbReference type="InterPro" id="IPR050131">
    <property type="entry name" value="Peptidase_S8_subtilisin-like"/>
</dbReference>
<feature type="compositionally biased region" description="Polar residues" evidence="8">
    <location>
        <begin position="316"/>
        <end position="333"/>
    </location>
</feature>
<dbReference type="RefSeq" id="WP_006824168.1">
    <property type="nucleotide sequence ID" value="NZ_AOIL01000009.1"/>
</dbReference>
<dbReference type="Proteomes" id="UP000011648">
    <property type="component" value="Unassembled WGS sequence"/>
</dbReference>
<reference evidence="10 11" key="1">
    <citation type="journal article" date="2014" name="PLoS Genet.">
        <title>Phylogenetically driven sequencing of extremely halophilic archaea reveals strategies for static and dynamic osmo-response.</title>
        <authorList>
            <person name="Becker E.A."/>
            <person name="Seitzer P.M."/>
            <person name="Tritt A."/>
            <person name="Larsen D."/>
            <person name="Krusor M."/>
            <person name="Yao A.I."/>
            <person name="Wu D."/>
            <person name="Madern D."/>
            <person name="Eisen J.A."/>
            <person name="Darling A.E."/>
            <person name="Facciotti M.T."/>
        </authorList>
    </citation>
    <scope>NUCLEOTIDE SEQUENCE [LARGE SCALE GENOMIC DNA]</scope>
    <source>
        <strain evidence="10 11">DSM 12281</strain>
    </source>
</reference>